<evidence type="ECO:0000313" key="1">
    <source>
        <dbReference type="EMBL" id="RDY11916.1"/>
    </source>
</evidence>
<reference evidence="1" key="1">
    <citation type="submission" date="2018-05" db="EMBL/GenBank/DDBJ databases">
        <title>Draft genome of Mucuna pruriens seed.</title>
        <authorList>
            <person name="Nnadi N.E."/>
            <person name="Vos R."/>
            <person name="Hasami M.H."/>
            <person name="Devisetty U.K."/>
            <person name="Aguiy J.C."/>
        </authorList>
    </citation>
    <scope>NUCLEOTIDE SEQUENCE [LARGE SCALE GENOMIC DNA]</scope>
    <source>
        <strain evidence="1">JCA_2017</strain>
    </source>
</reference>
<dbReference type="OrthoDB" id="899at2759"/>
<sequence>MSGKFSSFDPNLPLQRGFDLCHQYNRTNQVGFLDWHKDPGISHYRNLIRNIIFAIFGSQICYDQEQASVLANIVEYWLFIAATSHEEYMNQDTVMQRVETELKKLHATKCSQQVDRFTTYTSKMMPSFGLFHAWSNGSVLEPAFQNVSGPIVNAIDYSAVAVDNKYGFPKGGLSHSSIGHELVLSPDNRSAMATCTGMGVLSNFFFSATSRQLGNGSDKVWRLFWDNAEKMIQWLILIWENPSNLILQICWPSTCLKGIFTSFQSFSWPEHPWGYKAISTSKAEFSTES</sequence>
<dbReference type="AlphaFoldDB" id="A0A371IA55"/>
<dbReference type="Proteomes" id="UP000257109">
    <property type="component" value="Unassembled WGS sequence"/>
</dbReference>
<comment type="caution">
    <text evidence="1">The sequence shown here is derived from an EMBL/GenBank/DDBJ whole genome shotgun (WGS) entry which is preliminary data.</text>
</comment>
<evidence type="ECO:0000313" key="2">
    <source>
        <dbReference type="Proteomes" id="UP000257109"/>
    </source>
</evidence>
<organism evidence="1 2">
    <name type="scientific">Mucuna pruriens</name>
    <name type="common">Velvet bean</name>
    <name type="synonym">Dolichos pruriens</name>
    <dbReference type="NCBI Taxonomy" id="157652"/>
    <lineage>
        <taxon>Eukaryota</taxon>
        <taxon>Viridiplantae</taxon>
        <taxon>Streptophyta</taxon>
        <taxon>Embryophyta</taxon>
        <taxon>Tracheophyta</taxon>
        <taxon>Spermatophyta</taxon>
        <taxon>Magnoliopsida</taxon>
        <taxon>eudicotyledons</taxon>
        <taxon>Gunneridae</taxon>
        <taxon>Pentapetalae</taxon>
        <taxon>rosids</taxon>
        <taxon>fabids</taxon>
        <taxon>Fabales</taxon>
        <taxon>Fabaceae</taxon>
        <taxon>Papilionoideae</taxon>
        <taxon>50 kb inversion clade</taxon>
        <taxon>NPAAA clade</taxon>
        <taxon>indigoferoid/millettioid clade</taxon>
        <taxon>Phaseoleae</taxon>
        <taxon>Mucuna</taxon>
    </lineage>
</organism>
<name>A0A371IA55_MUCPR</name>
<gene>
    <name evidence="1" type="ORF">CR513_03352</name>
</gene>
<accession>A0A371IA55</accession>
<protein>
    <submittedName>
        <fullName evidence="1">Uncharacterized protein</fullName>
    </submittedName>
</protein>
<feature type="non-terminal residue" evidence="1">
    <location>
        <position position="1"/>
    </location>
</feature>
<keyword evidence="2" id="KW-1185">Reference proteome</keyword>
<proteinExistence type="predicted"/>
<dbReference type="EMBL" id="QJKJ01000554">
    <property type="protein sequence ID" value="RDY11916.1"/>
    <property type="molecule type" value="Genomic_DNA"/>
</dbReference>